<dbReference type="PANTHER" id="PTHR43162:SF1">
    <property type="entry name" value="PRESTALK A DIFFERENTIATION PROTEIN A"/>
    <property type="match status" value="1"/>
</dbReference>
<dbReference type="RefSeq" id="WP_030253888.1">
    <property type="nucleotide sequence ID" value="NZ_JBHEZZ010000015.1"/>
</dbReference>
<dbReference type="InterPro" id="IPR036291">
    <property type="entry name" value="NAD(P)-bd_dom_sf"/>
</dbReference>
<dbReference type="Gene3D" id="3.40.50.720">
    <property type="entry name" value="NAD(P)-binding Rossmann-like Domain"/>
    <property type="match status" value="1"/>
</dbReference>
<reference evidence="2 3" key="1">
    <citation type="submission" date="2024-09" db="EMBL/GenBank/DDBJ databases">
        <authorList>
            <person name="Lee S.D."/>
        </authorList>
    </citation>
    <scope>NUCLEOTIDE SEQUENCE [LARGE SCALE GENOMIC DNA]</scope>
    <source>
        <strain evidence="2 3">N1-5</strain>
    </source>
</reference>
<protein>
    <submittedName>
        <fullName evidence="2">NAD(P)H-binding protein</fullName>
    </submittedName>
</protein>
<dbReference type="InterPro" id="IPR016040">
    <property type="entry name" value="NAD(P)-bd_dom"/>
</dbReference>
<evidence type="ECO:0000313" key="2">
    <source>
        <dbReference type="EMBL" id="MFC1404600.1"/>
    </source>
</evidence>
<dbReference type="InterPro" id="IPR051604">
    <property type="entry name" value="Ergot_Alk_Oxidoreductase"/>
</dbReference>
<dbReference type="EMBL" id="JBHEZZ010000015">
    <property type="protein sequence ID" value="MFC1404600.1"/>
    <property type="molecule type" value="Genomic_DNA"/>
</dbReference>
<organism evidence="2 3">
    <name type="scientific">Streptacidiphilus cavernicola</name>
    <dbReference type="NCBI Taxonomy" id="3342716"/>
    <lineage>
        <taxon>Bacteria</taxon>
        <taxon>Bacillati</taxon>
        <taxon>Actinomycetota</taxon>
        <taxon>Actinomycetes</taxon>
        <taxon>Kitasatosporales</taxon>
        <taxon>Streptomycetaceae</taxon>
        <taxon>Streptacidiphilus</taxon>
    </lineage>
</organism>
<dbReference type="PANTHER" id="PTHR43162">
    <property type="match status" value="1"/>
</dbReference>
<comment type="caution">
    <text evidence="2">The sequence shown here is derived from an EMBL/GenBank/DDBJ whole genome shotgun (WGS) entry which is preliminary data.</text>
</comment>
<name>A0ABV6UT09_9ACTN</name>
<gene>
    <name evidence="2" type="ORF">ACEZDJ_25210</name>
</gene>
<dbReference type="SUPFAM" id="SSF51735">
    <property type="entry name" value="NAD(P)-binding Rossmann-fold domains"/>
    <property type="match status" value="1"/>
</dbReference>
<dbReference type="Proteomes" id="UP001592528">
    <property type="component" value="Unassembled WGS sequence"/>
</dbReference>
<proteinExistence type="predicted"/>
<evidence type="ECO:0000259" key="1">
    <source>
        <dbReference type="Pfam" id="PF13460"/>
    </source>
</evidence>
<dbReference type="Pfam" id="PF13460">
    <property type="entry name" value="NAD_binding_10"/>
    <property type="match status" value="1"/>
</dbReference>
<dbReference type="Gene3D" id="3.90.25.10">
    <property type="entry name" value="UDP-galactose 4-epimerase, domain 1"/>
    <property type="match status" value="1"/>
</dbReference>
<sequence length="277" mass="29408">MILVTGANGNVGAEVVRALSEVGERVRALVRTADRPAPAGAEGVVGDLNEPESLAPALAGVGGLFLLPGYRDMPGLLAEAARAGVERVVLLSGGSAGDGDMTNAVSRYMILSEIAVRDSGLPWTILRPAAFMSNAFRWLPQLDAGDVVRVPFATVRTATVDPYDIGRVAARALLTDGHEGLVYYPTGPQSLLPEEQIRTLGEVLGRKLECVPQSDEEARAEMSGTMPADYVDAFFRFYVDGTLDESEVRPTVQEVTGQAPRTFAQWAAAHADGFAHS</sequence>
<keyword evidence="3" id="KW-1185">Reference proteome</keyword>
<accession>A0ABV6UT09</accession>
<feature type="domain" description="NAD(P)-binding" evidence="1">
    <location>
        <begin position="6"/>
        <end position="135"/>
    </location>
</feature>
<evidence type="ECO:0000313" key="3">
    <source>
        <dbReference type="Proteomes" id="UP001592528"/>
    </source>
</evidence>